<sequence length="384" mass="42044">MSAAAVVVTASPRDIARIRVTRQGLGSASPDVLGSDRPLSTAADVVERMLAIQAQDLPAAAWALGVRAPGLTQADVDQAINEGSILRSWPMRGTLHFVPPADLNWMLELTTPRLMTGTKTRRTQLDLDMAVIEQAREIAQEALVGGRALTRAAFLELLEAHGIATANQRGYHLIWHLAQSGTLCWGPRVANVQALVLLDEWVPNPRRLVRDEALGEFVLRYFAGHGPATLKDFAWWAKLTVADATLGLAVVRDRLIEIRVGETSHFLPADADTGSWGSIARQRSPVLALAGFDEMLLGYTDRSFAVSVENFERVVPGKNGMFLPMMLEHGRVLGTWRREKTSRGITAEPRPFDGLTARQRASFERSIREYSTFLGVPVGVIPSS</sequence>
<evidence type="ECO:0000313" key="2">
    <source>
        <dbReference type="Proteomes" id="UP001501803"/>
    </source>
</evidence>
<reference evidence="2" key="1">
    <citation type="journal article" date="2019" name="Int. J. Syst. Evol. Microbiol.">
        <title>The Global Catalogue of Microorganisms (GCM) 10K type strain sequencing project: providing services to taxonomists for standard genome sequencing and annotation.</title>
        <authorList>
            <consortium name="The Broad Institute Genomics Platform"/>
            <consortium name="The Broad Institute Genome Sequencing Center for Infectious Disease"/>
            <person name="Wu L."/>
            <person name="Ma J."/>
        </authorList>
    </citation>
    <scope>NUCLEOTIDE SEQUENCE [LARGE SCALE GENOMIC DNA]</scope>
    <source>
        <strain evidence="2">JCM 17021</strain>
    </source>
</reference>
<dbReference type="Proteomes" id="UP001501803">
    <property type="component" value="Unassembled WGS sequence"/>
</dbReference>
<dbReference type="PANTHER" id="PTHR38479">
    <property type="entry name" value="LMO0824 PROTEIN"/>
    <property type="match status" value="1"/>
</dbReference>
<dbReference type="GO" id="GO:0003677">
    <property type="term" value="F:DNA binding"/>
    <property type="evidence" value="ECO:0007669"/>
    <property type="project" value="UniProtKB-KW"/>
</dbReference>
<comment type="caution">
    <text evidence="1">The sequence shown here is derived from an EMBL/GenBank/DDBJ whole genome shotgun (WGS) entry which is preliminary data.</text>
</comment>
<proteinExistence type="predicted"/>
<name>A0ABP7K560_9MICO</name>
<dbReference type="InterPro" id="IPR009351">
    <property type="entry name" value="AlkZ-like"/>
</dbReference>
<accession>A0ABP7K560</accession>
<dbReference type="Pfam" id="PF06224">
    <property type="entry name" value="AlkZ-like"/>
    <property type="match status" value="1"/>
</dbReference>
<gene>
    <name evidence="1" type="ORF">GCM10022381_07120</name>
</gene>
<organism evidence="1 2">
    <name type="scientific">Leifsonia kafniensis</name>
    <dbReference type="NCBI Taxonomy" id="475957"/>
    <lineage>
        <taxon>Bacteria</taxon>
        <taxon>Bacillati</taxon>
        <taxon>Actinomycetota</taxon>
        <taxon>Actinomycetes</taxon>
        <taxon>Micrococcales</taxon>
        <taxon>Microbacteriaceae</taxon>
        <taxon>Leifsonia</taxon>
    </lineage>
</organism>
<keyword evidence="2" id="KW-1185">Reference proteome</keyword>
<evidence type="ECO:0000313" key="1">
    <source>
        <dbReference type="EMBL" id="GAA3866014.1"/>
    </source>
</evidence>
<dbReference type="PANTHER" id="PTHR38479:SF2">
    <property type="entry name" value="WINGED HELIX DNA-BINDING DOMAIN-CONTAINING PROTEIN"/>
    <property type="match status" value="1"/>
</dbReference>
<keyword evidence="1" id="KW-0238">DNA-binding</keyword>
<dbReference type="RefSeq" id="WP_345062342.1">
    <property type="nucleotide sequence ID" value="NZ_BAABCN010000002.1"/>
</dbReference>
<protein>
    <submittedName>
        <fullName evidence="1">Winged helix DNA-binding domain-containing protein</fullName>
    </submittedName>
</protein>
<dbReference type="EMBL" id="BAABCN010000002">
    <property type="protein sequence ID" value="GAA3866014.1"/>
    <property type="molecule type" value="Genomic_DNA"/>
</dbReference>